<evidence type="ECO:0000313" key="3">
    <source>
        <dbReference type="Proteomes" id="UP001159428"/>
    </source>
</evidence>
<accession>A0AAU9Y5C7</accession>
<proteinExistence type="predicted"/>
<evidence type="ECO:0000313" key="2">
    <source>
        <dbReference type="EMBL" id="CAH3166369.1"/>
    </source>
</evidence>
<feature type="signal peptide" evidence="1">
    <location>
        <begin position="1"/>
        <end position="18"/>
    </location>
</feature>
<dbReference type="Proteomes" id="UP001159428">
    <property type="component" value="Unassembled WGS sequence"/>
</dbReference>
<name>A0AAU9Y5C7_9CNID</name>
<feature type="chain" id="PRO_5043987089" evidence="1">
    <location>
        <begin position="19"/>
        <end position="205"/>
    </location>
</feature>
<comment type="caution">
    <text evidence="2">The sequence shown here is derived from an EMBL/GenBank/DDBJ whole genome shotgun (WGS) entry which is preliminary data.</text>
</comment>
<gene>
    <name evidence="2" type="ORF">PMEA_00005277</name>
</gene>
<dbReference type="EMBL" id="CALNXJ010000133">
    <property type="protein sequence ID" value="CAH3166369.1"/>
    <property type="molecule type" value="Genomic_DNA"/>
</dbReference>
<keyword evidence="3" id="KW-1185">Reference proteome</keyword>
<evidence type="ECO:0000256" key="1">
    <source>
        <dbReference type="SAM" id="SignalP"/>
    </source>
</evidence>
<feature type="non-terminal residue" evidence="2">
    <location>
        <position position="205"/>
    </location>
</feature>
<keyword evidence="1" id="KW-0732">Signal</keyword>
<protein>
    <submittedName>
        <fullName evidence="2">Uncharacterized protein</fullName>
    </submittedName>
</protein>
<reference evidence="2 3" key="1">
    <citation type="submission" date="2022-05" db="EMBL/GenBank/DDBJ databases">
        <authorList>
            <consortium name="Genoscope - CEA"/>
            <person name="William W."/>
        </authorList>
    </citation>
    <scope>NUCLEOTIDE SEQUENCE [LARGE SCALE GENOMIC DNA]</scope>
</reference>
<sequence>MAKLLFLISLLSFVSVLGVKDKNKHEGGRKNEVEKNLPLDDDVYDALYSILTGEKSLQDWPKQGDKGLRQRVYRKLRSDIYAVKEIQDPTVGELKKPIVEKATNCIVLKKSEVSQVVDRAYCQTKGEGAVKLSKQMSQIYCGLSRRIIQRNLNSMKQQQKVRPLFQNKAPLRPIRASKVQERHQVDLVSMASMPATIDGDTYKYI</sequence>
<organism evidence="2 3">
    <name type="scientific">Pocillopora meandrina</name>
    <dbReference type="NCBI Taxonomy" id="46732"/>
    <lineage>
        <taxon>Eukaryota</taxon>
        <taxon>Metazoa</taxon>
        <taxon>Cnidaria</taxon>
        <taxon>Anthozoa</taxon>
        <taxon>Hexacorallia</taxon>
        <taxon>Scleractinia</taxon>
        <taxon>Astrocoeniina</taxon>
        <taxon>Pocilloporidae</taxon>
        <taxon>Pocillopora</taxon>
    </lineage>
</organism>
<dbReference type="AlphaFoldDB" id="A0AAU9Y5C7"/>